<feature type="domain" description="Endonuclease/exonuclease/phosphatase" evidence="6">
    <location>
        <begin position="9"/>
        <end position="254"/>
    </location>
</feature>
<comment type="cofactor">
    <cofactor evidence="1">
        <name>Mg(2+)</name>
        <dbReference type="ChEBI" id="CHEBI:18420"/>
    </cofactor>
</comment>
<name>A0A8T0HMB0_CERPU</name>
<comment type="caution">
    <text evidence="7">The sequence shown here is derived from an EMBL/GenBank/DDBJ whole genome shotgun (WGS) entry which is preliminary data.</text>
</comment>
<dbReference type="InterPro" id="IPR036691">
    <property type="entry name" value="Endo/exonu/phosph_ase_sf"/>
</dbReference>
<dbReference type="GO" id="GO:0008081">
    <property type="term" value="F:phosphoric diester hydrolase activity"/>
    <property type="evidence" value="ECO:0007669"/>
    <property type="project" value="TreeGrafter"/>
</dbReference>
<evidence type="ECO:0000313" key="8">
    <source>
        <dbReference type="Proteomes" id="UP000822688"/>
    </source>
</evidence>
<evidence type="ECO:0000313" key="7">
    <source>
        <dbReference type="EMBL" id="KAG0571961.1"/>
    </source>
</evidence>
<dbReference type="GO" id="GO:0006284">
    <property type="term" value="P:base-excision repair"/>
    <property type="evidence" value="ECO:0007669"/>
    <property type="project" value="TreeGrafter"/>
</dbReference>
<keyword evidence="8" id="KW-1185">Reference proteome</keyword>
<keyword evidence="5" id="KW-0460">Magnesium</keyword>
<evidence type="ECO:0000256" key="5">
    <source>
        <dbReference type="ARBA" id="ARBA00022842"/>
    </source>
</evidence>
<protein>
    <recommendedName>
        <fullName evidence="6">Endonuclease/exonuclease/phosphatase domain-containing protein</fullName>
    </recommendedName>
</protein>
<dbReference type="GO" id="GO:0008311">
    <property type="term" value="F:double-stranded DNA 3'-5' DNA exonuclease activity"/>
    <property type="evidence" value="ECO:0007669"/>
    <property type="project" value="TreeGrafter"/>
</dbReference>
<dbReference type="Proteomes" id="UP000822688">
    <property type="component" value="Chromosome V"/>
</dbReference>
<dbReference type="SUPFAM" id="SSF56219">
    <property type="entry name" value="DNase I-like"/>
    <property type="match status" value="1"/>
</dbReference>
<dbReference type="Gene3D" id="3.60.10.10">
    <property type="entry name" value="Endonuclease/exonuclease/phosphatase"/>
    <property type="match status" value="1"/>
</dbReference>
<gene>
    <name evidence="7" type="ORF">KC19_VG056700</name>
</gene>
<comment type="similarity">
    <text evidence="2">Belongs to the DNA repair enzymes AP/ExoA family.</text>
</comment>
<evidence type="ECO:0000256" key="4">
    <source>
        <dbReference type="ARBA" id="ARBA00022801"/>
    </source>
</evidence>
<dbReference type="GO" id="GO:0046872">
    <property type="term" value="F:metal ion binding"/>
    <property type="evidence" value="ECO:0007669"/>
    <property type="project" value="UniProtKB-KW"/>
</dbReference>
<proteinExistence type="inferred from homology"/>
<dbReference type="EMBL" id="CM026426">
    <property type="protein sequence ID" value="KAG0571961.1"/>
    <property type="molecule type" value="Genomic_DNA"/>
</dbReference>
<dbReference type="InterPro" id="IPR005135">
    <property type="entry name" value="Endo/exonuclease/phosphatase"/>
</dbReference>
<evidence type="ECO:0000256" key="2">
    <source>
        <dbReference type="ARBA" id="ARBA00007092"/>
    </source>
</evidence>
<dbReference type="Pfam" id="PF03372">
    <property type="entry name" value="Exo_endo_phos"/>
    <property type="match status" value="1"/>
</dbReference>
<dbReference type="GO" id="GO:0005634">
    <property type="term" value="C:nucleus"/>
    <property type="evidence" value="ECO:0007669"/>
    <property type="project" value="TreeGrafter"/>
</dbReference>
<dbReference type="AlphaFoldDB" id="A0A8T0HMB0"/>
<reference evidence="7" key="1">
    <citation type="submission" date="2020-06" db="EMBL/GenBank/DDBJ databases">
        <title>WGS assembly of Ceratodon purpureus strain R40.</title>
        <authorList>
            <person name="Carey S.B."/>
            <person name="Jenkins J."/>
            <person name="Shu S."/>
            <person name="Lovell J.T."/>
            <person name="Sreedasyam A."/>
            <person name="Maumus F."/>
            <person name="Tiley G.P."/>
            <person name="Fernandez-Pozo N."/>
            <person name="Barry K."/>
            <person name="Chen C."/>
            <person name="Wang M."/>
            <person name="Lipzen A."/>
            <person name="Daum C."/>
            <person name="Saski C.A."/>
            <person name="Payton A.C."/>
            <person name="Mcbreen J.C."/>
            <person name="Conrad R.E."/>
            <person name="Kollar L.M."/>
            <person name="Olsson S."/>
            <person name="Huttunen S."/>
            <person name="Landis J.B."/>
            <person name="Wickett N.J."/>
            <person name="Johnson M.G."/>
            <person name="Rensing S.A."/>
            <person name="Grimwood J."/>
            <person name="Schmutz J."/>
            <person name="Mcdaniel S.F."/>
        </authorList>
    </citation>
    <scope>NUCLEOTIDE SEQUENCE</scope>
    <source>
        <strain evidence="7">R40</strain>
    </source>
</reference>
<organism evidence="7 8">
    <name type="scientific">Ceratodon purpureus</name>
    <name type="common">Fire moss</name>
    <name type="synonym">Dicranum purpureum</name>
    <dbReference type="NCBI Taxonomy" id="3225"/>
    <lineage>
        <taxon>Eukaryota</taxon>
        <taxon>Viridiplantae</taxon>
        <taxon>Streptophyta</taxon>
        <taxon>Embryophyta</taxon>
        <taxon>Bryophyta</taxon>
        <taxon>Bryophytina</taxon>
        <taxon>Bryopsida</taxon>
        <taxon>Dicranidae</taxon>
        <taxon>Pseudoditrichales</taxon>
        <taxon>Ditrichaceae</taxon>
        <taxon>Ceratodon</taxon>
    </lineage>
</organism>
<dbReference type="InterPro" id="IPR004808">
    <property type="entry name" value="AP_endonuc_1"/>
</dbReference>
<accession>A0A8T0HMB0</accession>
<keyword evidence="4" id="KW-0378">Hydrolase</keyword>
<evidence type="ECO:0000259" key="6">
    <source>
        <dbReference type="Pfam" id="PF03372"/>
    </source>
</evidence>
<dbReference type="PANTHER" id="PTHR22748">
    <property type="entry name" value="AP ENDONUCLEASE"/>
    <property type="match status" value="1"/>
</dbReference>
<evidence type="ECO:0000256" key="1">
    <source>
        <dbReference type="ARBA" id="ARBA00001946"/>
    </source>
</evidence>
<dbReference type="GO" id="GO:0003906">
    <property type="term" value="F:DNA-(apurinic or apyrimidinic site) endonuclease activity"/>
    <property type="evidence" value="ECO:0007669"/>
    <property type="project" value="TreeGrafter"/>
</dbReference>
<evidence type="ECO:0000256" key="3">
    <source>
        <dbReference type="ARBA" id="ARBA00022723"/>
    </source>
</evidence>
<dbReference type="PANTHER" id="PTHR22748:SF4">
    <property type="entry name" value="DNA-(APURINIC OR APYRIMIDINIC SITE) ENDONUCLEASE 2"/>
    <property type="match status" value="1"/>
</dbReference>
<sequence>MNIQNLTIASYNVSTLGHDIHGVNKRNEIKDFFDKANPQASIILLQEHHLPLEDCLENTRQLDYKGGASFWNHAVYNALGDRFKGGTAIIVGAKLTPFILDNGVLVESRVQYIVFDLGEGLKIGILNVYAHNHTVARQRLWSKLRLCKFPEACWILAGDLNMTENAEDRSPDYTGKAMGDRERGAWFNFSVELGINDVFYLDEFRRIGVKRHTWKREKPTPIWSRLDCFYVDGVLQQYGGRHGIWQKMDHISDHSAIFLQIYLEKRRFKGSVPFNNSILKDATSKEELLGIWSDLTKDQSSSYSDRFVSALSRIKEENDLITKKET</sequence>
<keyword evidence="3" id="KW-0479">Metal-binding</keyword>